<dbReference type="RefSeq" id="WP_357406591.1">
    <property type="nucleotide sequence ID" value="NZ_JBEYCD010000008.1"/>
</dbReference>
<dbReference type="InterPro" id="IPR035944">
    <property type="entry name" value="YfbM-like_sf"/>
</dbReference>
<dbReference type="EMBL" id="JBIRYO010000005">
    <property type="protein sequence ID" value="MFI2473815.1"/>
    <property type="molecule type" value="Genomic_DNA"/>
</dbReference>
<dbReference type="Pfam" id="PF08974">
    <property type="entry name" value="DUF1877"/>
    <property type="match status" value="1"/>
</dbReference>
<keyword evidence="2" id="KW-1185">Reference proteome</keyword>
<evidence type="ECO:0000313" key="2">
    <source>
        <dbReference type="Proteomes" id="UP001611415"/>
    </source>
</evidence>
<gene>
    <name evidence="1" type="ORF">ACH49W_10605</name>
</gene>
<accession>A0ABW7WY92</accession>
<protein>
    <submittedName>
        <fullName evidence="1">YfbM family protein</fullName>
    </submittedName>
</protein>
<reference evidence="1 2" key="1">
    <citation type="submission" date="2024-10" db="EMBL/GenBank/DDBJ databases">
        <title>The Natural Products Discovery Center: Release of the First 8490 Sequenced Strains for Exploring Actinobacteria Biosynthetic Diversity.</title>
        <authorList>
            <person name="Kalkreuter E."/>
            <person name="Kautsar S.A."/>
            <person name="Yang D."/>
            <person name="Bader C.D."/>
            <person name="Teijaro C.N."/>
            <person name="Fluegel L."/>
            <person name="Davis C.M."/>
            <person name="Simpson J.R."/>
            <person name="Lauterbach L."/>
            <person name="Steele A.D."/>
            <person name="Gui C."/>
            <person name="Meng S."/>
            <person name="Li G."/>
            <person name="Viehrig K."/>
            <person name="Ye F."/>
            <person name="Su P."/>
            <person name="Kiefer A.F."/>
            <person name="Nichols A."/>
            <person name="Cepeda A.J."/>
            <person name="Yan W."/>
            <person name="Fan B."/>
            <person name="Jiang Y."/>
            <person name="Adhikari A."/>
            <person name="Zheng C.-J."/>
            <person name="Schuster L."/>
            <person name="Cowan T.M."/>
            <person name="Smanski M.J."/>
            <person name="Chevrette M.G."/>
            <person name="De Carvalho L.P.S."/>
            <person name="Shen B."/>
        </authorList>
    </citation>
    <scope>NUCLEOTIDE SEQUENCE [LARGE SCALE GENOMIC DNA]</scope>
    <source>
        <strain evidence="1 2">NPDC019275</strain>
    </source>
</reference>
<name>A0ABW7WY92_9NOCA</name>
<organism evidence="1 2">
    <name type="scientific">Nocardia xishanensis</name>
    <dbReference type="NCBI Taxonomy" id="238964"/>
    <lineage>
        <taxon>Bacteria</taxon>
        <taxon>Bacillati</taxon>
        <taxon>Actinomycetota</taxon>
        <taxon>Actinomycetes</taxon>
        <taxon>Mycobacteriales</taxon>
        <taxon>Nocardiaceae</taxon>
        <taxon>Nocardia</taxon>
    </lineage>
</organism>
<evidence type="ECO:0000313" key="1">
    <source>
        <dbReference type="EMBL" id="MFI2473815.1"/>
    </source>
</evidence>
<dbReference type="Gene3D" id="3.40.1760.10">
    <property type="entry name" value="YfbM-like super family"/>
    <property type="match status" value="1"/>
</dbReference>
<dbReference type="Proteomes" id="UP001611415">
    <property type="component" value="Unassembled WGS sequence"/>
</dbReference>
<dbReference type="InterPro" id="IPR015068">
    <property type="entry name" value="DUF1877"/>
</dbReference>
<dbReference type="SUPFAM" id="SSF111069">
    <property type="entry name" value="Hypothetical protein yfbM"/>
    <property type="match status" value="1"/>
</dbReference>
<proteinExistence type="predicted"/>
<sequence>MGVILSFTKVTSERLDRLVAASPQAQEDLWRLERAKGDPDGYLDKAWDGLRYLLEAAGTGVNLCDDGLPLDADEEYYAWPADLVGRTAERLRATPFAALAVHYDPAAMDEANIYPRIWVRDGDAGLGYLQFHYATLAAFFADAAKSGSAAVMHFG</sequence>
<comment type="caution">
    <text evidence="1">The sequence shown here is derived from an EMBL/GenBank/DDBJ whole genome shotgun (WGS) entry which is preliminary data.</text>
</comment>